<accession>A0AAV3A098</accession>
<protein>
    <submittedName>
        <fullName evidence="2">Uncharacterized protein</fullName>
    </submittedName>
</protein>
<keyword evidence="3" id="KW-1185">Reference proteome</keyword>
<proteinExistence type="predicted"/>
<sequence length="182" mass="20709">MRNDEQSEGNVSPPETQNRSSSPFFPSEGFQENHKILQDNRVETLMDIKIEVKEEAEDLYVSGDEPYREKEITPEISADGLERRNYENRHSSFSAYVEDSVEDSPEINSMGLYQKHGSPLADLLSDTSIHKGSFPGHSYPLAYHKGGEMFPFSEHGECFVKAEELIHSHSDHNLTETYSHSE</sequence>
<gene>
    <name evidence="2" type="ORF">GDO54_004771</name>
</gene>
<evidence type="ECO:0000313" key="2">
    <source>
        <dbReference type="EMBL" id="DBA15578.1"/>
    </source>
</evidence>
<dbReference type="EMBL" id="DYDO01000012">
    <property type="protein sequence ID" value="DBA15578.1"/>
    <property type="molecule type" value="Genomic_DNA"/>
</dbReference>
<comment type="caution">
    <text evidence="2">The sequence shown here is derived from an EMBL/GenBank/DDBJ whole genome shotgun (WGS) entry which is preliminary data.</text>
</comment>
<organism evidence="2 3">
    <name type="scientific">Pyxicephalus adspersus</name>
    <name type="common">African bullfrog</name>
    <dbReference type="NCBI Taxonomy" id="30357"/>
    <lineage>
        <taxon>Eukaryota</taxon>
        <taxon>Metazoa</taxon>
        <taxon>Chordata</taxon>
        <taxon>Craniata</taxon>
        <taxon>Vertebrata</taxon>
        <taxon>Euteleostomi</taxon>
        <taxon>Amphibia</taxon>
        <taxon>Batrachia</taxon>
        <taxon>Anura</taxon>
        <taxon>Neobatrachia</taxon>
        <taxon>Ranoidea</taxon>
        <taxon>Pyxicephalidae</taxon>
        <taxon>Pyxicephalinae</taxon>
        <taxon>Pyxicephalus</taxon>
    </lineage>
</organism>
<evidence type="ECO:0000313" key="3">
    <source>
        <dbReference type="Proteomes" id="UP001181693"/>
    </source>
</evidence>
<dbReference type="Proteomes" id="UP001181693">
    <property type="component" value="Unassembled WGS sequence"/>
</dbReference>
<evidence type="ECO:0000256" key="1">
    <source>
        <dbReference type="SAM" id="MobiDB-lite"/>
    </source>
</evidence>
<name>A0AAV3A098_PYXAD</name>
<reference evidence="2" key="1">
    <citation type="thesis" date="2020" institute="ProQuest LLC" country="789 East Eisenhower Parkway, Ann Arbor, MI, USA">
        <title>Comparative Genomics and Chromosome Evolution.</title>
        <authorList>
            <person name="Mudd A.B."/>
        </authorList>
    </citation>
    <scope>NUCLEOTIDE SEQUENCE</scope>
    <source>
        <strain evidence="2">1538</strain>
        <tissue evidence="2">Blood</tissue>
    </source>
</reference>
<feature type="compositionally biased region" description="Polar residues" evidence="1">
    <location>
        <begin position="8"/>
        <end position="24"/>
    </location>
</feature>
<feature type="region of interest" description="Disordered" evidence="1">
    <location>
        <begin position="1"/>
        <end position="38"/>
    </location>
</feature>
<dbReference type="AlphaFoldDB" id="A0AAV3A098"/>